<dbReference type="Proteomes" id="UP000276133">
    <property type="component" value="Unassembled WGS sequence"/>
</dbReference>
<reference evidence="1 2" key="1">
    <citation type="journal article" date="2018" name="Sci. Rep.">
        <title>Genomic signatures of local adaptation to the degree of environmental predictability in rotifers.</title>
        <authorList>
            <person name="Franch-Gras L."/>
            <person name="Hahn C."/>
            <person name="Garcia-Roger E.M."/>
            <person name="Carmona M.J."/>
            <person name="Serra M."/>
            <person name="Gomez A."/>
        </authorList>
    </citation>
    <scope>NUCLEOTIDE SEQUENCE [LARGE SCALE GENOMIC DNA]</scope>
    <source>
        <strain evidence="1">HYR1</strain>
    </source>
</reference>
<sequence length="180" mass="20985">MSIKKFLITNLIFASSIEFSSISSSFEMIIDLVLIVCLDFKISMKAFSYLKFNSLIYLVKKAVQLLQLLLGYSTTLAFTVNLFDFAVELQLKKNPSIHVLDLVRSKYAIQNFGQKIFLKRKLIDCQFNSGLYTRIIHRELFILNRIVDNWNRLSPDVLAATSKDNFKKKLHDFLRQIKYN</sequence>
<comment type="caution">
    <text evidence="1">The sequence shown here is derived from an EMBL/GenBank/DDBJ whole genome shotgun (WGS) entry which is preliminary data.</text>
</comment>
<accession>A0A3M7RFQ9</accession>
<organism evidence="1 2">
    <name type="scientific">Brachionus plicatilis</name>
    <name type="common">Marine rotifer</name>
    <name type="synonym">Brachionus muelleri</name>
    <dbReference type="NCBI Taxonomy" id="10195"/>
    <lineage>
        <taxon>Eukaryota</taxon>
        <taxon>Metazoa</taxon>
        <taxon>Spiralia</taxon>
        <taxon>Gnathifera</taxon>
        <taxon>Rotifera</taxon>
        <taxon>Eurotatoria</taxon>
        <taxon>Monogononta</taxon>
        <taxon>Pseudotrocha</taxon>
        <taxon>Ploima</taxon>
        <taxon>Brachionidae</taxon>
        <taxon>Brachionus</taxon>
    </lineage>
</organism>
<dbReference type="EMBL" id="REGN01003486">
    <property type="protein sequence ID" value="RNA22331.1"/>
    <property type="molecule type" value="Genomic_DNA"/>
</dbReference>
<protein>
    <recommendedName>
        <fullName evidence="3">RNA-directed DNA polymerase from mobile element jockey-like</fullName>
    </recommendedName>
</protein>
<evidence type="ECO:0000313" key="1">
    <source>
        <dbReference type="EMBL" id="RNA22331.1"/>
    </source>
</evidence>
<proteinExistence type="predicted"/>
<evidence type="ECO:0008006" key="3">
    <source>
        <dbReference type="Google" id="ProtNLM"/>
    </source>
</evidence>
<name>A0A3M7RFQ9_BRAPC</name>
<gene>
    <name evidence="1" type="ORF">BpHYR1_014757</name>
</gene>
<dbReference type="AlphaFoldDB" id="A0A3M7RFQ9"/>
<evidence type="ECO:0000313" key="2">
    <source>
        <dbReference type="Proteomes" id="UP000276133"/>
    </source>
</evidence>
<keyword evidence="2" id="KW-1185">Reference proteome</keyword>